<dbReference type="InterPro" id="IPR038765">
    <property type="entry name" value="Papain-like_cys_pep_sf"/>
</dbReference>
<proteinExistence type="predicted"/>
<dbReference type="Gene3D" id="3.90.70.10">
    <property type="entry name" value="Cysteine proteinases"/>
    <property type="match status" value="1"/>
</dbReference>
<evidence type="ECO:0008006" key="3">
    <source>
        <dbReference type="Google" id="ProtNLM"/>
    </source>
</evidence>
<evidence type="ECO:0000313" key="2">
    <source>
        <dbReference type="Proteomes" id="UP000019763"/>
    </source>
</evidence>
<dbReference type="GeneID" id="22913764"/>
<sequence>MKSVTCIEAVGHGALTVGLAALLAIPQKMVSALLSHTPDGEKDLMQTLLQNMSSELRIRVIKYVQAHGAKEGAQHILRAHQRREQKRKGTPIQTHFHRSSAIPPVVASRSAQSVPPVTAWTRSPLWSVPGCSFGSAGSSFASAGSSFASAGGGFASAGGSSRNFWAPERAIQVDARPRVQTSSSQIASDPQDVADAVAVVETWERPTPVALKALQDLFKSNNVGLGDLIDRVRKSGQDTEDLLELKQLRNSGSLCYANALVQALRSVILTSGLMPTNADASGLDSRLWNTLVGSGSVSDFVQTVGFPLDRQRDPVDLLRAIEGLPVMRRMMWRGVCESCPPNSPCLEQLKLEERKPITVFPETTALPFSRAVCPNNAAHSVAKWEVPEVVFQCFEQSETRVTPRTLASLGLDRATVNHFLEDTPFCYTPDFLLNVRTGIQVRQNGTFVWQGREIHEEGAKDTFAIDIFAEDKKRFDPQLTQRVVNQLNRVREEYQYASGGSIILREKVHVQGTQFRLRAAVIHKGADNAGHYYTLRKYAGQTVVLNDSHAVTSRDPFILLPDETPRILVYQRC</sequence>
<organism evidence="1 2">
    <name type="scientific">Gregarina niphandrodes</name>
    <name type="common">Septate eugregarine</name>
    <dbReference type="NCBI Taxonomy" id="110365"/>
    <lineage>
        <taxon>Eukaryota</taxon>
        <taxon>Sar</taxon>
        <taxon>Alveolata</taxon>
        <taxon>Apicomplexa</taxon>
        <taxon>Conoidasida</taxon>
        <taxon>Gregarinasina</taxon>
        <taxon>Eugregarinorida</taxon>
        <taxon>Gregarinidae</taxon>
        <taxon>Gregarina</taxon>
    </lineage>
</organism>
<reference evidence="1" key="1">
    <citation type="submission" date="2013-12" db="EMBL/GenBank/DDBJ databases">
        <authorList>
            <person name="Omoto C.K."/>
            <person name="Sibley D."/>
            <person name="Venepally P."/>
            <person name="Hadjithomas M."/>
            <person name="Karamycheva S."/>
            <person name="Brunk B."/>
            <person name="Roos D."/>
            <person name="Caler E."/>
            <person name="Lorenzi H."/>
        </authorList>
    </citation>
    <scope>NUCLEOTIDE SEQUENCE</scope>
</reference>
<dbReference type="EMBL" id="AFNH02000788">
    <property type="protein sequence ID" value="EZG56111.1"/>
    <property type="molecule type" value="Genomic_DNA"/>
</dbReference>
<gene>
    <name evidence="1" type="ORF">GNI_105710</name>
</gene>
<dbReference type="Proteomes" id="UP000019763">
    <property type="component" value="Unassembled WGS sequence"/>
</dbReference>
<name>A0A023B4A8_GRENI</name>
<accession>A0A023B4A8</accession>
<dbReference type="VEuPathDB" id="CryptoDB:GNI_105710"/>
<dbReference type="SUPFAM" id="SSF54001">
    <property type="entry name" value="Cysteine proteinases"/>
    <property type="match status" value="1"/>
</dbReference>
<protein>
    <recommendedName>
        <fullName evidence="3">Ubiquitin carboxyl-terminal hydrolase</fullName>
    </recommendedName>
</protein>
<dbReference type="AlphaFoldDB" id="A0A023B4A8"/>
<evidence type="ECO:0000313" key="1">
    <source>
        <dbReference type="EMBL" id="EZG56111.1"/>
    </source>
</evidence>
<keyword evidence="2" id="KW-1185">Reference proteome</keyword>
<comment type="caution">
    <text evidence="1">The sequence shown here is derived from an EMBL/GenBank/DDBJ whole genome shotgun (WGS) entry which is preliminary data.</text>
</comment>
<dbReference type="RefSeq" id="XP_011131344.1">
    <property type="nucleotide sequence ID" value="XM_011133042.1"/>
</dbReference>